<keyword evidence="8" id="KW-1185">Reference proteome</keyword>
<dbReference type="Proteomes" id="UP000187203">
    <property type="component" value="Unassembled WGS sequence"/>
</dbReference>
<dbReference type="CDD" id="cd02947">
    <property type="entry name" value="TRX_family"/>
    <property type="match status" value="1"/>
</dbReference>
<protein>
    <submittedName>
        <fullName evidence="7">Thioredoxin</fullName>
    </submittedName>
</protein>
<dbReference type="PROSITE" id="PS00194">
    <property type="entry name" value="THIOREDOXIN_1"/>
    <property type="match status" value="1"/>
</dbReference>
<keyword evidence="3" id="KW-0249">Electron transport</keyword>
<dbReference type="AlphaFoldDB" id="A0A1R3HCT8"/>
<reference evidence="8" key="1">
    <citation type="submission" date="2013-09" db="EMBL/GenBank/DDBJ databases">
        <title>Corchorus olitorius genome sequencing.</title>
        <authorList>
            <person name="Alam M."/>
            <person name="Haque M.S."/>
            <person name="Islam M.S."/>
            <person name="Emdad E.M."/>
            <person name="Islam M.M."/>
            <person name="Ahmed B."/>
            <person name="Halim A."/>
            <person name="Hossen Q.M.M."/>
            <person name="Hossain M.Z."/>
            <person name="Ahmed R."/>
            <person name="Khan M.M."/>
            <person name="Islam R."/>
            <person name="Rashid M.M."/>
            <person name="Khan S.A."/>
            <person name="Rahman M.S."/>
            <person name="Alam M."/>
            <person name="Yahiya A.S."/>
            <person name="Khan M.S."/>
            <person name="Azam M.S."/>
            <person name="Haque T."/>
            <person name="Lashkar M.Z.H."/>
            <person name="Akhand A.I."/>
            <person name="Morshed G."/>
            <person name="Roy S."/>
            <person name="Uddin K.S."/>
            <person name="Rabeya T."/>
            <person name="Hossain A.S."/>
            <person name="Chowdhury A."/>
            <person name="Snigdha A.R."/>
            <person name="Mortoza M.S."/>
            <person name="Matin S.A."/>
            <person name="Hoque S.M.E."/>
            <person name="Islam M.K."/>
            <person name="Roy D.K."/>
            <person name="Haider R."/>
            <person name="Moosa M.M."/>
            <person name="Elias S.M."/>
            <person name="Hasan A.M."/>
            <person name="Jahan S."/>
            <person name="Shafiuddin M."/>
            <person name="Mahmood N."/>
            <person name="Shommy N.S."/>
        </authorList>
    </citation>
    <scope>NUCLEOTIDE SEQUENCE [LARGE SCALE GENOMIC DNA]</scope>
    <source>
        <strain evidence="8">cv. O-4</strain>
    </source>
</reference>
<keyword evidence="5" id="KW-0676">Redox-active center</keyword>
<dbReference type="GO" id="GO:0005737">
    <property type="term" value="C:cytoplasm"/>
    <property type="evidence" value="ECO:0007669"/>
    <property type="project" value="TreeGrafter"/>
</dbReference>
<dbReference type="PANTHER" id="PTHR45663">
    <property type="entry name" value="GEO12009P1"/>
    <property type="match status" value="1"/>
</dbReference>
<dbReference type="FunFam" id="3.40.30.10:FF:000001">
    <property type="entry name" value="Thioredoxin"/>
    <property type="match status" value="1"/>
</dbReference>
<evidence type="ECO:0000256" key="5">
    <source>
        <dbReference type="ARBA" id="ARBA00023284"/>
    </source>
</evidence>
<dbReference type="PRINTS" id="PR00421">
    <property type="entry name" value="THIOREDOXIN"/>
</dbReference>
<evidence type="ECO:0000259" key="6">
    <source>
        <dbReference type="PROSITE" id="PS51352"/>
    </source>
</evidence>
<gene>
    <name evidence="7" type="ORF">COLO4_29854</name>
</gene>
<evidence type="ECO:0000256" key="4">
    <source>
        <dbReference type="ARBA" id="ARBA00023157"/>
    </source>
</evidence>
<dbReference type="GO" id="GO:0008047">
    <property type="term" value="F:enzyme activator activity"/>
    <property type="evidence" value="ECO:0007669"/>
    <property type="project" value="UniProtKB-ARBA"/>
</dbReference>
<evidence type="ECO:0000256" key="3">
    <source>
        <dbReference type="ARBA" id="ARBA00022982"/>
    </source>
</evidence>
<evidence type="ECO:0000313" key="7">
    <source>
        <dbReference type="EMBL" id="OMO68161.1"/>
    </source>
</evidence>
<dbReference type="InterPro" id="IPR005746">
    <property type="entry name" value="Thioredoxin"/>
</dbReference>
<keyword evidence="4" id="KW-1015">Disulfide bond</keyword>
<accession>A0A1R3HCT8</accession>
<dbReference type="PROSITE" id="PS51352">
    <property type="entry name" value="THIOREDOXIN_2"/>
    <property type="match status" value="1"/>
</dbReference>
<dbReference type="NCBIfam" id="TIGR01068">
    <property type="entry name" value="thioredoxin"/>
    <property type="match status" value="1"/>
</dbReference>
<dbReference type="STRING" id="93759.A0A1R3HCT8"/>
<dbReference type="InterPro" id="IPR017937">
    <property type="entry name" value="Thioredoxin_CS"/>
</dbReference>
<proteinExistence type="predicted"/>
<name>A0A1R3HCT8_9ROSI</name>
<dbReference type="EMBL" id="AWUE01020418">
    <property type="protein sequence ID" value="OMO68161.1"/>
    <property type="molecule type" value="Genomic_DNA"/>
</dbReference>
<dbReference type="Pfam" id="PF00085">
    <property type="entry name" value="Thioredoxin"/>
    <property type="match status" value="1"/>
</dbReference>
<dbReference type="GO" id="GO:0015035">
    <property type="term" value="F:protein-disulfide reductase activity"/>
    <property type="evidence" value="ECO:0007669"/>
    <property type="project" value="InterPro"/>
</dbReference>
<feature type="domain" description="Thioredoxin" evidence="6">
    <location>
        <begin position="5"/>
        <end position="169"/>
    </location>
</feature>
<dbReference type="OrthoDB" id="2121326at2759"/>
<keyword evidence="2" id="KW-0809">Transit peptide</keyword>
<dbReference type="Gene3D" id="3.40.30.10">
    <property type="entry name" value="Glutaredoxin"/>
    <property type="match status" value="1"/>
</dbReference>
<dbReference type="InterPro" id="IPR036249">
    <property type="entry name" value="Thioredoxin-like_sf"/>
</dbReference>
<dbReference type="InterPro" id="IPR013766">
    <property type="entry name" value="Thioredoxin_domain"/>
</dbReference>
<keyword evidence="1" id="KW-0813">Transport</keyword>
<dbReference type="PANTHER" id="PTHR45663:SF15">
    <property type="entry name" value="THIOREDOXIN Y1, CHLOROPLASTIC"/>
    <property type="match status" value="1"/>
</dbReference>
<evidence type="ECO:0000313" key="8">
    <source>
        <dbReference type="Proteomes" id="UP000187203"/>
    </source>
</evidence>
<sequence>MAISMSASTTLPSLNRQSSSTRLSASYYSSKLSFSSSLQFLPIRWRSVTSSPVSSSRYRSLVVEAKKQTFNSFDDLLANSDKPVLVDFYATWCGPCQFMVPILEQVSTTLNDKIQVVKIDTEKYPKIADKYNIQALPTFILFKDGKPFDRFEGALTADQLVQRIESSLGVKQ</sequence>
<organism evidence="7 8">
    <name type="scientific">Corchorus olitorius</name>
    <dbReference type="NCBI Taxonomy" id="93759"/>
    <lineage>
        <taxon>Eukaryota</taxon>
        <taxon>Viridiplantae</taxon>
        <taxon>Streptophyta</taxon>
        <taxon>Embryophyta</taxon>
        <taxon>Tracheophyta</taxon>
        <taxon>Spermatophyta</taxon>
        <taxon>Magnoliopsida</taxon>
        <taxon>eudicotyledons</taxon>
        <taxon>Gunneridae</taxon>
        <taxon>Pentapetalae</taxon>
        <taxon>rosids</taxon>
        <taxon>malvids</taxon>
        <taxon>Malvales</taxon>
        <taxon>Malvaceae</taxon>
        <taxon>Grewioideae</taxon>
        <taxon>Apeibeae</taxon>
        <taxon>Corchorus</taxon>
    </lineage>
</organism>
<comment type="caution">
    <text evidence="7">The sequence shown here is derived from an EMBL/GenBank/DDBJ whole genome shotgun (WGS) entry which is preliminary data.</text>
</comment>
<evidence type="ECO:0000256" key="2">
    <source>
        <dbReference type="ARBA" id="ARBA00022946"/>
    </source>
</evidence>
<evidence type="ECO:0000256" key="1">
    <source>
        <dbReference type="ARBA" id="ARBA00022448"/>
    </source>
</evidence>
<dbReference type="SUPFAM" id="SSF52833">
    <property type="entry name" value="Thioredoxin-like"/>
    <property type="match status" value="1"/>
</dbReference>